<dbReference type="PANTHER" id="PTHR36169">
    <property type="entry name" value="ETHANOLAMINE UTILIZATION PROTEIN EUTQ"/>
    <property type="match status" value="1"/>
</dbReference>
<dbReference type="OrthoDB" id="3828611at2"/>
<dbReference type="EMBL" id="VYKL01000037">
    <property type="protein sequence ID" value="KAA9016994.1"/>
    <property type="molecule type" value="Genomic_DNA"/>
</dbReference>
<comment type="caution">
    <text evidence="1">The sequence shown here is derived from an EMBL/GenBank/DDBJ whole genome shotgun (WGS) entry which is preliminary data.</text>
</comment>
<dbReference type="InterPro" id="IPR014710">
    <property type="entry name" value="RmlC-like_jellyroll"/>
</dbReference>
<dbReference type="Pfam" id="PF06249">
    <property type="entry name" value="EutQ"/>
    <property type="match status" value="2"/>
</dbReference>
<dbReference type="Proteomes" id="UP000326671">
    <property type="component" value="Unassembled WGS sequence"/>
</dbReference>
<dbReference type="RefSeq" id="WP_150442008.1">
    <property type="nucleotide sequence ID" value="NZ_VYKL01000037.1"/>
</dbReference>
<dbReference type="InterPro" id="IPR011051">
    <property type="entry name" value="RmlC_Cupin_sf"/>
</dbReference>
<dbReference type="InterPro" id="IPR010424">
    <property type="entry name" value="EutQ"/>
</dbReference>
<name>A0A5J5HBW7_9BACI</name>
<sequence>MTNAVKNLVTLLKAEEIEYSSLGIDAEVQEIALAVNPLSKTMGGGICRMKECNFDWQLKYDEIIFVQSGSMYIGHKGKKIEAVQGDIFFMKEGAVITYGTDDEVEFFFSTYPVDWKESKKDVIYKETGEDLVTLIKGSQIEYNPLGIEGEIQEIAPVINKLSMNMGGGICRMKECHFDWQIKYDEMIYVSKGSMYITHDGKKIEAKQGDIYFMKDGAEITYGTDEEVEFYFTLYPVNWRELKN</sequence>
<keyword evidence="2" id="KW-1185">Reference proteome</keyword>
<reference evidence="1 2" key="1">
    <citation type="submission" date="2019-09" db="EMBL/GenBank/DDBJ databases">
        <title>Whole genome sequences of isolates from the Mars Exploration Rovers.</title>
        <authorList>
            <person name="Seuylemezian A."/>
            <person name="Vaishampayan P."/>
        </authorList>
    </citation>
    <scope>NUCLEOTIDE SEQUENCE [LARGE SCALE GENOMIC DNA]</scope>
    <source>
        <strain evidence="1 2">MER_TA_151</strain>
    </source>
</reference>
<dbReference type="SUPFAM" id="SSF51182">
    <property type="entry name" value="RmlC-like cupins"/>
    <property type="match status" value="2"/>
</dbReference>
<dbReference type="AlphaFoldDB" id="A0A5J5HBW7"/>
<dbReference type="Gene3D" id="2.60.120.10">
    <property type="entry name" value="Jelly Rolls"/>
    <property type="match status" value="2"/>
</dbReference>
<dbReference type="PANTHER" id="PTHR36169:SF1">
    <property type="entry name" value="ACETATE KINASE EUTQ"/>
    <property type="match status" value="1"/>
</dbReference>
<evidence type="ECO:0000313" key="2">
    <source>
        <dbReference type="Proteomes" id="UP000326671"/>
    </source>
</evidence>
<proteinExistence type="predicted"/>
<evidence type="ECO:0000313" key="1">
    <source>
        <dbReference type="EMBL" id="KAA9016994.1"/>
    </source>
</evidence>
<protein>
    <submittedName>
        <fullName evidence="1">DUF861 domain-containing protein</fullName>
    </submittedName>
</protein>
<gene>
    <name evidence="1" type="ORF">F4V44_21225</name>
</gene>
<organism evidence="1 2">
    <name type="scientific">Niallia endozanthoxylica</name>
    <dbReference type="NCBI Taxonomy" id="2036016"/>
    <lineage>
        <taxon>Bacteria</taxon>
        <taxon>Bacillati</taxon>
        <taxon>Bacillota</taxon>
        <taxon>Bacilli</taxon>
        <taxon>Bacillales</taxon>
        <taxon>Bacillaceae</taxon>
        <taxon>Niallia</taxon>
    </lineage>
</organism>
<accession>A0A5J5HBW7</accession>